<protein>
    <submittedName>
        <fullName evidence="2">Retrovirus-related Pol polyprotein from transposon TNT 1-94</fullName>
    </submittedName>
</protein>
<dbReference type="Pfam" id="PF07727">
    <property type="entry name" value="RVT_2"/>
    <property type="match status" value="1"/>
</dbReference>
<feature type="non-terminal residue" evidence="2">
    <location>
        <position position="1"/>
    </location>
</feature>
<gene>
    <name evidence="2" type="primary">POLX_152</name>
    <name evidence="2" type="ORF">CM83_9198</name>
</gene>
<dbReference type="GO" id="GO:0071897">
    <property type="term" value="P:DNA biosynthetic process"/>
    <property type="evidence" value="ECO:0007669"/>
    <property type="project" value="UniProtKB-ARBA"/>
</dbReference>
<accession>A0A0A9W2R3</accession>
<proteinExistence type="predicted"/>
<evidence type="ECO:0000313" key="2">
    <source>
        <dbReference type="EMBL" id="JAF99134.1"/>
    </source>
</evidence>
<feature type="domain" description="Reverse transcriptase Ty1/copia-type" evidence="1">
    <location>
        <begin position="24"/>
        <end position="160"/>
    </location>
</feature>
<dbReference type="InterPro" id="IPR013103">
    <property type="entry name" value="RVT_2"/>
</dbReference>
<organism evidence="2">
    <name type="scientific">Lygus hesperus</name>
    <name type="common">Western plant bug</name>
    <dbReference type="NCBI Taxonomy" id="30085"/>
    <lineage>
        <taxon>Eukaryota</taxon>
        <taxon>Metazoa</taxon>
        <taxon>Ecdysozoa</taxon>
        <taxon>Arthropoda</taxon>
        <taxon>Hexapoda</taxon>
        <taxon>Insecta</taxon>
        <taxon>Pterygota</taxon>
        <taxon>Neoptera</taxon>
        <taxon>Paraneoptera</taxon>
        <taxon>Hemiptera</taxon>
        <taxon>Heteroptera</taxon>
        <taxon>Panheteroptera</taxon>
        <taxon>Cimicomorpha</taxon>
        <taxon>Miridae</taxon>
        <taxon>Mirini</taxon>
        <taxon>Lygus</taxon>
    </lineage>
</organism>
<sequence length="206" mass="23764">IITDKSSSVTIKTDAQKMLKEIKRGNKVCLLQKALYGLKQASRQWYLKLTENVRKLGLKPLESEPCVYHATRGKDLLILAIYVDDLWLASTSKKWTEEMKQMLMQTFKMKYLGKINYGLGIEFVQSLNEGKLFMSQRKYTLDILKRFGMEDSKPVKTPLEVGVKLRKPEKVSQEELSRYPYQRLIGSLMYLAVSTRPDIAFAVNSL</sequence>
<dbReference type="AlphaFoldDB" id="A0A0A9W2R3"/>
<dbReference type="SUPFAM" id="SSF56672">
    <property type="entry name" value="DNA/RNA polymerases"/>
    <property type="match status" value="1"/>
</dbReference>
<dbReference type="EMBL" id="GBHO01044469">
    <property type="protein sequence ID" value="JAF99134.1"/>
    <property type="molecule type" value="Transcribed_RNA"/>
</dbReference>
<reference evidence="2" key="2">
    <citation type="submission" date="2014-07" db="EMBL/GenBank/DDBJ databases">
        <authorList>
            <person name="Hull J."/>
        </authorList>
    </citation>
    <scope>NUCLEOTIDE SEQUENCE</scope>
</reference>
<evidence type="ECO:0000259" key="1">
    <source>
        <dbReference type="Pfam" id="PF07727"/>
    </source>
</evidence>
<name>A0A0A9W2R3_LYGHE</name>
<reference evidence="2" key="1">
    <citation type="journal article" date="2014" name="PLoS ONE">
        <title>Transcriptome-Based Identification of ABC Transporters in the Western Tarnished Plant Bug Lygus hesperus.</title>
        <authorList>
            <person name="Hull J.J."/>
            <person name="Chaney K."/>
            <person name="Geib S.M."/>
            <person name="Fabrick J.A."/>
            <person name="Brent C.S."/>
            <person name="Walsh D."/>
            <person name="Lavine L.C."/>
        </authorList>
    </citation>
    <scope>NUCLEOTIDE SEQUENCE</scope>
</reference>
<dbReference type="InterPro" id="IPR043502">
    <property type="entry name" value="DNA/RNA_pol_sf"/>
</dbReference>
<feature type="non-terminal residue" evidence="2">
    <location>
        <position position="206"/>
    </location>
</feature>